<evidence type="ECO:0000313" key="3">
    <source>
        <dbReference type="Proteomes" id="UP000018144"/>
    </source>
</evidence>
<dbReference type="EMBL" id="HF936139">
    <property type="protein sequence ID" value="CCX33572.1"/>
    <property type="molecule type" value="Genomic_DNA"/>
</dbReference>
<feature type="region of interest" description="Disordered" evidence="1">
    <location>
        <begin position="169"/>
        <end position="223"/>
    </location>
</feature>
<feature type="compositionally biased region" description="Basic and acidic residues" evidence="1">
    <location>
        <begin position="186"/>
        <end position="202"/>
    </location>
</feature>
<evidence type="ECO:0000313" key="2">
    <source>
        <dbReference type="EMBL" id="CCX33572.1"/>
    </source>
</evidence>
<feature type="compositionally biased region" description="Basic and acidic residues" evidence="1">
    <location>
        <begin position="211"/>
        <end position="223"/>
    </location>
</feature>
<dbReference type="Proteomes" id="UP000018144">
    <property type="component" value="Unassembled WGS sequence"/>
</dbReference>
<dbReference type="STRING" id="1076935.U4LPQ9"/>
<name>U4LPQ9_PYROM</name>
<dbReference type="OrthoDB" id="75169at2759"/>
<sequence length="223" mass="24539">MPQITQNYTKHGELYLTSAAAKQRGINPSDCLSSNLPVVSIAPGKTFILLEVVSEDALSKLVPFPSPIDLPKGYIGAWEQQAKAPAYAFYCDDKNIRARLFHGAGEEEAATEGAAAALALYLATETGEEGEWEIIQGVEMNRKNTFTVNVDREGSGLVVNVEVEEVPIPVEEPVVEEPVEEEAKEEEAKEKEEATEETKKTEEEEEEEDAEKPVTEKKEDVEA</sequence>
<dbReference type="Gene3D" id="3.10.310.10">
    <property type="entry name" value="Diaminopimelate Epimerase, Chain A, domain 1"/>
    <property type="match status" value="1"/>
</dbReference>
<protein>
    <submittedName>
        <fullName evidence="2">Uncharacterized protein</fullName>
    </submittedName>
</protein>
<organism evidence="2 3">
    <name type="scientific">Pyronema omphalodes (strain CBS 100304)</name>
    <name type="common">Pyronema confluens</name>
    <dbReference type="NCBI Taxonomy" id="1076935"/>
    <lineage>
        <taxon>Eukaryota</taxon>
        <taxon>Fungi</taxon>
        <taxon>Dikarya</taxon>
        <taxon>Ascomycota</taxon>
        <taxon>Pezizomycotina</taxon>
        <taxon>Pezizomycetes</taxon>
        <taxon>Pezizales</taxon>
        <taxon>Pyronemataceae</taxon>
        <taxon>Pyronema</taxon>
    </lineage>
</organism>
<gene>
    <name evidence="2" type="ORF">PCON_01443</name>
</gene>
<feature type="compositionally biased region" description="Acidic residues" evidence="1">
    <location>
        <begin position="173"/>
        <end position="185"/>
    </location>
</feature>
<proteinExistence type="predicted"/>
<dbReference type="AlphaFoldDB" id="U4LPQ9"/>
<keyword evidence="3" id="KW-1185">Reference proteome</keyword>
<reference evidence="2 3" key="1">
    <citation type="journal article" date="2013" name="PLoS Genet.">
        <title>The genome and development-dependent transcriptomes of Pyronema confluens: a window into fungal evolution.</title>
        <authorList>
            <person name="Traeger S."/>
            <person name="Altegoer F."/>
            <person name="Freitag M."/>
            <person name="Gabaldon T."/>
            <person name="Kempken F."/>
            <person name="Kumar A."/>
            <person name="Marcet-Houben M."/>
            <person name="Poggeler S."/>
            <person name="Stajich J.E."/>
            <person name="Nowrousian M."/>
        </authorList>
    </citation>
    <scope>NUCLEOTIDE SEQUENCE [LARGE SCALE GENOMIC DNA]</scope>
    <source>
        <strain evidence="3">CBS 100304</strain>
        <tissue evidence="2">Vegetative mycelium</tissue>
    </source>
</reference>
<accession>U4LPQ9</accession>
<dbReference type="SUPFAM" id="SSF54506">
    <property type="entry name" value="Diaminopimelate epimerase-like"/>
    <property type="match status" value="1"/>
</dbReference>
<evidence type="ECO:0000256" key="1">
    <source>
        <dbReference type="SAM" id="MobiDB-lite"/>
    </source>
</evidence>